<name>A0A545TMM9_9PROT</name>
<dbReference type="GO" id="GO:0032787">
    <property type="term" value="P:monocarboxylic acid metabolic process"/>
    <property type="evidence" value="ECO:0007669"/>
    <property type="project" value="UniProtKB-ARBA"/>
</dbReference>
<dbReference type="AlphaFoldDB" id="A0A545TMM9"/>
<dbReference type="InterPro" id="IPR036291">
    <property type="entry name" value="NAD(P)-bd_dom_sf"/>
</dbReference>
<dbReference type="InterPro" id="IPR050259">
    <property type="entry name" value="SDR"/>
</dbReference>
<dbReference type="PROSITE" id="PS00061">
    <property type="entry name" value="ADH_SHORT"/>
    <property type="match status" value="1"/>
</dbReference>
<dbReference type="PANTHER" id="PTHR42879:SF2">
    <property type="entry name" value="3-OXOACYL-[ACYL-CARRIER-PROTEIN] REDUCTASE FABG"/>
    <property type="match status" value="1"/>
</dbReference>
<dbReference type="Proteomes" id="UP000315252">
    <property type="component" value="Unassembled WGS sequence"/>
</dbReference>
<proteinExistence type="inferred from homology"/>
<dbReference type="NCBIfam" id="NF009466">
    <property type="entry name" value="PRK12826.1-2"/>
    <property type="match status" value="1"/>
</dbReference>
<dbReference type="EMBL" id="VHSH01000006">
    <property type="protein sequence ID" value="TQV78446.1"/>
    <property type="molecule type" value="Genomic_DNA"/>
</dbReference>
<dbReference type="InterPro" id="IPR020904">
    <property type="entry name" value="Sc_DH/Rdtase_CS"/>
</dbReference>
<dbReference type="PANTHER" id="PTHR42879">
    <property type="entry name" value="3-OXOACYL-(ACYL-CARRIER-PROTEIN) REDUCTASE"/>
    <property type="match status" value="1"/>
</dbReference>
<accession>A0A545TMM9</accession>
<gene>
    <name evidence="3" type="ORF">FKG95_17940</name>
</gene>
<dbReference type="Pfam" id="PF00106">
    <property type="entry name" value="adh_short"/>
    <property type="match status" value="1"/>
</dbReference>
<dbReference type="OrthoDB" id="9804774at2"/>
<dbReference type="SUPFAM" id="SSF51735">
    <property type="entry name" value="NAD(P)-binding Rossmann-fold domains"/>
    <property type="match status" value="1"/>
</dbReference>
<keyword evidence="4" id="KW-1185">Reference proteome</keyword>
<comment type="caution">
    <text evidence="3">The sequence shown here is derived from an EMBL/GenBank/DDBJ whole genome shotgun (WGS) entry which is preliminary data.</text>
</comment>
<dbReference type="CDD" id="cd05233">
    <property type="entry name" value="SDR_c"/>
    <property type="match status" value="1"/>
</dbReference>
<dbReference type="InterPro" id="IPR002347">
    <property type="entry name" value="SDR_fam"/>
</dbReference>
<evidence type="ECO:0000313" key="3">
    <source>
        <dbReference type="EMBL" id="TQV78446.1"/>
    </source>
</evidence>
<dbReference type="FunFam" id="3.40.50.720:FF:000084">
    <property type="entry name" value="Short-chain dehydrogenase reductase"/>
    <property type="match status" value="1"/>
</dbReference>
<evidence type="ECO:0000256" key="1">
    <source>
        <dbReference type="ARBA" id="ARBA00006484"/>
    </source>
</evidence>
<protein>
    <submittedName>
        <fullName evidence="3">SDR family oxidoreductase</fullName>
    </submittedName>
</protein>
<dbReference type="Gene3D" id="3.40.50.720">
    <property type="entry name" value="NAD(P)-binding Rossmann-like Domain"/>
    <property type="match status" value="1"/>
</dbReference>
<comment type="similarity">
    <text evidence="1 2">Belongs to the short-chain dehydrogenases/reductases (SDR) family.</text>
</comment>
<organism evidence="3 4">
    <name type="scientific">Denitrobaculum tricleocarpae</name>
    <dbReference type="NCBI Taxonomy" id="2591009"/>
    <lineage>
        <taxon>Bacteria</taxon>
        <taxon>Pseudomonadati</taxon>
        <taxon>Pseudomonadota</taxon>
        <taxon>Alphaproteobacteria</taxon>
        <taxon>Rhodospirillales</taxon>
        <taxon>Rhodospirillaceae</taxon>
        <taxon>Denitrobaculum</taxon>
    </lineage>
</organism>
<evidence type="ECO:0000313" key="4">
    <source>
        <dbReference type="Proteomes" id="UP000315252"/>
    </source>
</evidence>
<sequence>MDLEIKGLRVIITAGAAGIGLETARAFRAEGAEVVVCDADPQAVASVADELTGVKASLCDVTDRAAVAVFIEDAAMQMGGIDVLVNNAGNAGPTAPVEEVHPEDWDRCLEVCLTGQFNCTRIAVPHLRKSRNPSIVNLSSAAGRHGFAMRTPYAAAKWGVIGFTKSLSIELGGDGIRVNAILPGIVAGDRQRRVMEAKAQQKGVSVKEIEAEAFSYTSIKDYVTQQQIADQILFIASPRGRTISGQAISVCGDIKMLA</sequence>
<reference evidence="3 4" key="1">
    <citation type="submission" date="2019-06" db="EMBL/GenBank/DDBJ databases">
        <title>Whole genome sequence for Rhodospirillaceae sp. R148.</title>
        <authorList>
            <person name="Wang G."/>
        </authorList>
    </citation>
    <scope>NUCLEOTIDE SEQUENCE [LARGE SCALE GENOMIC DNA]</scope>
    <source>
        <strain evidence="3 4">R148</strain>
    </source>
</reference>
<dbReference type="PRINTS" id="PR00081">
    <property type="entry name" value="GDHRDH"/>
</dbReference>
<dbReference type="PRINTS" id="PR00080">
    <property type="entry name" value="SDRFAMILY"/>
</dbReference>
<dbReference type="RefSeq" id="WP_142897779.1">
    <property type="nucleotide sequence ID" value="NZ_ML660057.1"/>
</dbReference>
<evidence type="ECO:0000256" key="2">
    <source>
        <dbReference type="RuleBase" id="RU000363"/>
    </source>
</evidence>